<evidence type="ECO:0000259" key="7">
    <source>
        <dbReference type="Pfam" id="PF13244"/>
    </source>
</evidence>
<dbReference type="Gene3D" id="1.20.120.1200">
    <property type="entry name" value="NADH-ubiquinone/plastoquinone oxidoreductase chain 6, subunit NuoJ"/>
    <property type="match status" value="1"/>
</dbReference>
<protein>
    <recommendedName>
        <fullName evidence="7">MrpA C-terminal/MbhD domain-containing protein</fullName>
    </recommendedName>
</protein>
<dbReference type="GO" id="GO:0005886">
    <property type="term" value="C:plasma membrane"/>
    <property type="evidence" value="ECO:0007669"/>
    <property type="project" value="UniProtKB-SubCell"/>
</dbReference>
<dbReference type="InterPro" id="IPR025383">
    <property type="entry name" value="MrpA_C/MbhD"/>
</dbReference>
<dbReference type="RefSeq" id="WP_416085078.1">
    <property type="nucleotide sequence ID" value="NZ_JBNATC010000005.1"/>
</dbReference>
<proteinExistence type="predicted"/>
<name>A0A2J6WG43_9BACT</name>
<keyword evidence="5 6" id="KW-0472">Membrane</keyword>
<dbReference type="AlphaFoldDB" id="A0A2J6WG43"/>
<dbReference type="EMBL" id="PNIL01000005">
    <property type="protein sequence ID" value="PMP68869.1"/>
    <property type="molecule type" value="Genomic_DNA"/>
</dbReference>
<feature type="transmembrane region" description="Helical" evidence="6">
    <location>
        <begin position="29"/>
        <end position="50"/>
    </location>
</feature>
<evidence type="ECO:0000256" key="2">
    <source>
        <dbReference type="ARBA" id="ARBA00022475"/>
    </source>
</evidence>
<comment type="subcellular location">
    <subcellularLocation>
        <location evidence="1">Cell membrane</location>
        <topology evidence="1">Multi-pass membrane protein</topology>
    </subcellularLocation>
</comment>
<feature type="transmembrane region" description="Helical" evidence="6">
    <location>
        <begin position="56"/>
        <end position="75"/>
    </location>
</feature>
<sequence length="85" mass="9165">MNIYILIFSYLLLVLTIILSILAIHVKDLLAAVIFMGGGSLLVSLVFLLLQAPDVAMSEAAIGAALTMAIYIVAVKKTEREDNDD</sequence>
<gene>
    <name evidence="8" type="ORF">C0189_00480</name>
</gene>
<evidence type="ECO:0000256" key="1">
    <source>
        <dbReference type="ARBA" id="ARBA00004651"/>
    </source>
</evidence>
<evidence type="ECO:0000256" key="3">
    <source>
        <dbReference type="ARBA" id="ARBA00022692"/>
    </source>
</evidence>
<evidence type="ECO:0000256" key="6">
    <source>
        <dbReference type="SAM" id="Phobius"/>
    </source>
</evidence>
<organism evidence="8 9">
    <name type="scientific">Caldisericum exile</name>
    <dbReference type="NCBI Taxonomy" id="693075"/>
    <lineage>
        <taxon>Bacteria</taxon>
        <taxon>Pseudomonadati</taxon>
        <taxon>Caldisericota/Cryosericota group</taxon>
        <taxon>Caldisericota</taxon>
        <taxon>Caldisericia</taxon>
        <taxon>Caldisericales</taxon>
        <taxon>Caldisericaceae</taxon>
        <taxon>Caldisericum</taxon>
    </lineage>
</organism>
<dbReference type="Proteomes" id="UP000237040">
    <property type="component" value="Unassembled WGS sequence"/>
</dbReference>
<dbReference type="Pfam" id="PF13244">
    <property type="entry name" value="MbhD"/>
    <property type="match status" value="1"/>
</dbReference>
<accession>A0A2J6WG43</accession>
<dbReference type="InterPro" id="IPR042106">
    <property type="entry name" value="Nuo/plastoQ_OxRdtase_6_NuoJ"/>
</dbReference>
<feature type="domain" description="MrpA C-terminal/MbhD" evidence="7">
    <location>
        <begin position="14"/>
        <end position="80"/>
    </location>
</feature>
<evidence type="ECO:0000256" key="5">
    <source>
        <dbReference type="ARBA" id="ARBA00023136"/>
    </source>
</evidence>
<evidence type="ECO:0000256" key="4">
    <source>
        <dbReference type="ARBA" id="ARBA00022989"/>
    </source>
</evidence>
<keyword evidence="3 6" id="KW-0812">Transmembrane</keyword>
<feature type="transmembrane region" description="Helical" evidence="6">
    <location>
        <begin position="6"/>
        <end position="24"/>
    </location>
</feature>
<evidence type="ECO:0000313" key="9">
    <source>
        <dbReference type="Proteomes" id="UP000237040"/>
    </source>
</evidence>
<reference evidence="8 9" key="1">
    <citation type="submission" date="2018-01" db="EMBL/GenBank/DDBJ databases">
        <title>Metagenomic assembled genomes from two thermal pools in the Uzon Caldera, Kamchatka, Russia.</title>
        <authorList>
            <person name="Wilkins L."/>
            <person name="Ettinger C."/>
        </authorList>
    </citation>
    <scope>NUCLEOTIDE SEQUENCE [LARGE SCALE GENOMIC DNA]</scope>
    <source>
        <strain evidence="8">ZAV-07</strain>
    </source>
</reference>
<keyword evidence="4 6" id="KW-1133">Transmembrane helix</keyword>
<evidence type="ECO:0000313" key="8">
    <source>
        <dbReference type="EMBL" id="PMP68869.1"/>
    </source>
</evidence>
<keyword evidence="2" id="KW-1003">Cell membrane</keyword>
<comment type="caution">
    <text evidence="8">The sequence shown here is derived from an EMBL/GenBank/DDBJ whole genome shotgun (WGS) entry which is preliminary data.</text>
</comment>